<sequence>MSWDLEKEREKMMKGVWKNHSAKIVESGQFAEITFNDDKNGMANGLRFTFNGSRNMFVSGDYRSAVYDFDSPLSPKKILYNYPLQSYLYMFEKLEAYQGNKMIIDEVRLREELDTMSEWSSVCADDIEDIISTIWQCIHGGSTFDEFIGEISDLFEYDDLEHLLNCWMPCPDHIVYMIALEECSRQLKDYFREKESAA</sequence>
<dbReference type="InParanoid" id="A0A5R8Q8T6"/>
<dbReference type="EMBL" id="VBWP01000021">
    <property type="protein sequence ID" value="TLG70268.1"/>
    <property type="molecule type" value="Genomic_DNA"/>
</dbReference>
<dbReference type="RefSeq" id="WP_138192748.1">
    <property type="nucleotide sequence ID" value="NZ_VBWP01000021.1"/>
</dbReference>
<proteinExistence type="predicted"/>
<gene>
    <name evidence="1" type="ORF">FEZ08_12020</name>
</gene>
<evidence type="ECO:0000313" key="1">
    <source>
        <dbReference type="EMBL" id="TLG70268.1"/>
    </source>
</evidence>
<dbReference type="AlphaFoldDB" id="A0A5R8Q8T6"/>
<organism evidence="1 2">
    <name type="scientific">Culicoidibacter larvae</name>
    <dbReference type="NCBI Taxonomy" id="2579976"/>
    <lineage>
        <taxon>Bacteria</taxon>
        <taxon>Bacillati</taxon>
        <taxon>Bacillota</taxon>
        <taxon>Culicoidibacteria</taxon>
        <taxon>Culicoidibacterales</taxon>
        <taxon>Culicoidibacteraceae</taxon>
        <taxon>Culicoidibacter</taxon>
    </lineage>
</organism>
<evidence type="ECO:0000313" key="2">
    <source>
        <dbReference type="Proteomes" id="UP000306912"/>
    </source>
</evidence>
<dbReference type="Proteomes" id="UP000306912">
    <property type="component" value="Unassembled WGS sequence"/>
</dbReference>
<accession>A0A5R8Q8T6</accession>
<keyword evidence="2" id="KW-1185">Reference proteome</keyword>
<protein>
    <submittedName>
        <fullName evidence="1">Uncharacterized protein</fullName>
    </submittedName>
</protein>
<reference evidence="1 2" key="1">
    <citation type="submission" date="2019-05" db="EMBL/GenBank/DDBJ databases">
        <title>Culicoidintestinum kansasii gen. nov., sp. nov. from the gastrointestinal tract of the biting midge, Culicoides sonorensis.</title>
        <authorList>
            <person name="Neupane S."/>
            <person name="Ghosh A."/>
            <person name="Gunther S."/>
            <person name="Martin K."/>
            <person name="Zurek L."/>
        </authorList>
    </citation>
    <scope>NUCLEOTIDE SEQUENCE [LARGE SCALE GENOMIC DNA]</scope>
    <source>
        <strain evidence="1 2">CS-1</strain>
    </source>
</reference>
<name>A0A5R8Q8T6_9FIRM</name>
<comment type="caution">
    <text evidence="1">The sequence shown here is derived from an EMBL/GenBank/DDBJ whole genome shotgun (WGS) entry which is preliminary data.</text>
</comment>